<feature type="domain" description="C2" evidence="3">
    <location>
        <begin position="1"/>
        <end position="117"/>
    </location>
</feature>
<evidence type="ECO:0000313" key="5">
    <source>
        <dbReference type="Proteomes" id="UP001141327"/>
    </source>
</evidence>
<dbReference type="InterPro" id="IPR000008">
    <property type="entry name" value="C2_dom"/>
</dbReference>
<keyword evidence="2" id="KW-0106">Calcium</keyword>
<dbReference type="Pfam" id="PF00168">
    <property type="entry name" value="C2"/>
    <property type="match status" value="1"/>
</dbReference>
<dbReference type="InterPro" id="IPR035892">
    <property type="entry name" value="C2_domain_sf"/>
</dbReference>
<dbReference type="EMBL" id="JAPMOS010000126">
    <property type="protein sequence ID" value="KAJ4454967.1"/>
    <property type="molecule type" value="Genomic_DNA"/>
</dbReference>
<keyword evidence="1" id="KW-0479">Metal-binding</keyword>
<sequence>MGCSSSHPKALNPAIKHAWTMSLTVHSATGIRASDSSGASDPYCIVTAGRAQKRTCVINKTQNPNWQQTFYFYFDEMDKVKLTVCDWDRTTDDDILGSAEIPLAPIARDGTLVTFPHLPLAGPRAQGEINVDVSIRAYRDGFDKDLSSLQTIGFLNLRLVRVEGLCRTLRQSRPFAKFHFGEQTWVCAPAMARDDGNTWTLEATEVDLVLNEQVRLLAGGGTGGWLLSGSRVCVCAYVSFDIGG</sequence>
<dbReference type="SMART" id="SM00239">
    <property type="entry name" value="C2"/>
    <property type="match status" value="1"/>
</dbReference>
<protein>
    <recommendedName>
        <fullName evidence="3">C2 domain-containing protein</fullName>
    </recommendedName>
</protein>
<proteinExistence type="predicted"/>
<evidence type="ECO:0000256" key="1">
    <source>
        <dbReference type="ARBA" id="ARBA00022723"/>
    </source>
</evidence>
<evidence type="ECO:0000256" key="2">
    <source>
        <dbReference type="ARBA" id="ARBA00022837"/>
    </source>
</evidence>
<gene>
    <name evidence="4" type="ORF">PAPYR_10211</name>
</gene>
<dbReference type="PANTHER" id="PTHR45911">
    <property type="entry name" value="C2 DOMAIN-CONTAINING PROTEIN"/>
    <property type="match status" value="1"/>
</dbReference>
<dbReference type="PROSITE" id="PS50004">
    <property type="entry name" value="C2"/>
    <property type="match status" value="1"/>
</dbReference>
<dbReference type="Proteomes" id="UP001141327">
    <property type="component" value="Unassembled WGS sequence"/>
</dbReference>
<evidence type="ECO:0000259" key="3">
    <source>
        <dbReference type="PROSITE" id="PS50004"/>
    </source>
</evidence>
<dbReference type="CDD" id="cd00030">
    <property type="entry name" value="C2"/>
    <property type="match status" value="1"/>
</dbReference>
<accession>A0ABQ8UBG2</accession>
<keyword evidence="5" id="KW-1185">Reference proteome</keyword>
<organism evidence="4 5">
    <name type="scientific">Paratrimastix pyriformis</name>
    <dbReference type="NCBI Taxonomy" id="342808"/>
    <lineage>
        <taxon>Eukaryota</taxon>
        <taxon>Metamonada</taxon>
        <taxon>Preaxostyla</taxon>
        <taxon>Paratrimastigidae</taxon>
        <taxon>Paratrimastix</taxon>
    </lineage>
</organism>
<name>A0ABQ8UBG2_9EUKA</name>
<evidence type="ECO:0000313" key="4">
    <source>
        <dbReference type="EMBL" id="KAJ4454967.1"/>
    </source>
</evidence>
<reference evidence="4" key="1">
    <citation type="journal article" date="2022" name="bioRxiv">
        <title>Genomics of Preaxostyla Flagellates Illuminates Evolutionary Transitions and the Path Towards Mitochondrial Loss.</title>
        <authorList>
            <person name="Novak L.V.F."/>
            <person name="Treitli S.C."/>
            <person name="Pyrih J."/>
            <person name="Halakuc P."/>
            <person name="Pipaliya S.V."/>
            <person name="Vacek V."/>
            <person name="Brzon O."/>
            <person name="Soukal P."/>
            <person name="Eme L."/>
            <person name="Dacks J.B."/>
            <person name="Karnkowska A."/>
            <person name="Elias M."/>
            <person name="Hampl V."/>
        </authorList>
    </citation>
    <scope>NUCLEOTIDE SEQUENCE</scope>
    <source>
        <strain evidence="4">RCP-MX</strain>
    </source>
</reference>
<comment type="caution">
    <text evidence="4">The sequence shown here is derived from an EMBL/GenBank/DDBJ whole genome shotgun (WGS) entry which is preliminary data.</text>
</comment>
<dbReference type="SUPFAM" id="SSF49562">
    <property type="entry name" value="C2 domain (Calcium/lipid-binding domain, CaLB)"/>
    <property type="match status" value="1"/>
</dbReference>
<dbReference type="Gene3D" id="2.60.40.150">
    <property type="entry name" value="C2 domain"/>
    <property type="match status" value="1"/>
</dbReference>